<evidence type="ECO:0000256" key="6">
    <source>
        <dbReference type="SAM" id="MobiDB-lite"/>
    </source>
</evidence>
<evidence type="ECO:0000256" key="1">
    <source>
        <dbReference type="ARBA" id="ARBA00022723"/>
    </source>
</evidence>
<evidence type="ECO:0000256" key="3">
    <source>
        <dbReference type="ARBA" id="ARBA00022833"/>
    </source>
</evidence>
<evidence type="ECO:0000256" key="4">
    <source>
        <dbReference type="ARBA" id="ARBA00023054"/>
    </source>
</evidence>
<evidence type="ECO:0000313" key="10">
    <source>
        <dbReference type="Proteomes" id="UP000593567"/>
    </source>
</evidence>
<sequence length="425" mass="46735">MFKRSLFLNLTQVTLLLLLVLNSRNVLTELFPLRMIGAQATSGRVHPEGQSLANSATGESNLDKQIEHLRSKLTQTETARVELSKKIIPALKAHRLHITKVLDRCKQQKDIINMLATQLEAVRAKGLDYPKIGPSLSSNVVAPLAGPASNYNLTLSLMSTESQLLGSSRPSHLTESSSGMSRYYETARSDSPQRYRREPVESSDHIYGNDVRSQALESGIATLPNISKRSMKAPRPAPRPRTSLRSHASGNSLNMSASYSGNISTFEGDNRPGTITPHNLRTISESHNSASLNLGSKSAGIKPVGPPQPNVLNQNTAPVPGYTEQDSGASARNIHQVCDVCRKDFSDWTVRQFMDHCIECADDATAREESLGESFTKVAPEHSKECPVCTLKFGAEVTQNQFENHVNGHFRDEHARHMGFETIDK</sequence>
<gene>
    <name evidence="9" type="ORF">EB796_010592</name>
</gene>
<dbReference type="Proteomes" id="UP000593567">
    <property type="component" value="Unassembled WGS sequence"/>
</dbReference>
<accession>A0A7J7K0J9</accession>
<feature type="compositionally biased region" description="Basic and acidic residues" evidence="6">
    <location>
        <begin position="185"/>
        <end position="204"/>
    </location>
</feature>
<keyword evidence="7" id="KW-0732">Signal</keyword>
<feature type="compositionally biased region" description="Polar residues" evidence="6">
    <location>
        <begin position="165"/>
        <end position="180"/>
    </location>
</feature>
<dbReference type="PROSITE" id="PS51905">
    <property type="entry name" value="ZF_UBZ1"/>
    <property type="match status" value="1"/>
</dbReference>
<evidence type="ECO:0000259" key="8">
    <source>
        <dbReference type="PROSITE" id="PS51905"/>
    </source>
</evidence>
<name>A0A7J7K0J9_BUGNE</name>
<feature type="domain" description="UBZ1-type" evidence="8">
    <location>
        <begin position="383"/>
        <end position="409"/>
    </location>
</feature>
<keyword evidence="2 5" id="KW-0863">Zinc-finger</keyword>
<comment type="caution">
    <text evidence="9">The sequence shown here is derived from an EMBL/GenBank/DDBJ whole genome shotgun (WGS) entry which is preliminary data.</text>
</comment>
<dbReference type="EMBL" id="VXIV02001638">
    <property type="protein sequence ID" value="KAF6031116.1"/>
    <property type="molecule type" value="Genomic_DNA"/>
</dbReference>
<organism evidence="9 10">
    <name type="scientific">Bugula neritina</name>
    <name type="common">Brown bryozoan</name>
    <name type="synonym">Sertularia neritina</name>
    <dbReference type="NCBI Taxonomy" id="10212"/>
    <lineage>
        <taxon>Eukaryota</taxon>
        <taxon>Metazoa</taxon>
        <taxon>Spiralia</taxon>
        <taxon>Lophotrochozoa</taxon>
        <taxon>Bryozoa</taxon>
        <taxon>Gymnolaemata</taxon>
        <taxon>Cheilostomatida</taxon>
        <taxon>Flustrina</taxon>
        <taxon>Buguloidea</taxon>
        <taxon>Bugulidae</taxon>
        <taxon>Bugula</taxon>
    </lineage>
</organism>
<feature type="signal peptide" evidence="7">
    <location>
        <begin position="1"/>
        <end position="28"/>
    </location>
</feature>
<dbReference type="Gene3D" id="6.20.250.40">
    <property type="match status" value="1"/>
</dbReference>
<evidence type="ECO:0000313" key="9">
    <source>
        <dbReference type="EMBL" id="KAF6031116.1"/>
    </source>
</evidence>
<dbReference type="Pfam" id="PF18112">
    <property type="entry name" value="Zn-C2H2_12"/>
    <property type="match status" value="1"/>
</dbReference>
<evidence type="ECO:0000256" key="2">
    <source>
        <dbReference type="ARBA" id="ARBA00022771"/>
    </source>
</evidence>
<dbReference type="GO" id="GO:0008270">
    <property type="term" value="F:zinc ion binding"/>
    <property type="evidence" value="ECO:0007669"/>
    <property type="project" value="UniProtKB-KW"/>
</dbReference>
<dbReference type="InterPro" id="IPR041641">
    <property type="entry name" value="CALCOCO1/2_Zn_UBZ1"/>
</dbReference>
<feature type="region of interest" description="Disordered" evidence="6">
    <location>
        <begin position="222"/>
        <end position="256"/>
    </location>
</feature>
<reference evidence="9" key="1">
    <citation type="submission" date="2020-06" db="EMBL/GenBank/DDBJ databases">
        <title>Draft genome of Bugula neritina, a colonial animal packing powerful symbionts and potential medicines.</title>
        <authorList>
            <person name="Rayko M."/>
        </authorList>
    </citation>
    <scope>NUCLEOTIDE SEQUENCE [LARGE SCALE GENOMIC DNA]</scope>
    <source>
        <strain evidence="9">Kwan_BN1</strain>
    </source>
</reference>
<protein>
    <recommendedName>
        <fullName evidence="8">UBZ1-type domain-containing protein</fullName>
    </recommendedName>
</protein>
<keyword evidence="3" id="KW-0862">Zinc</keyword>
<dbReference type="CDD" id="cd21965">
    <property type="entry name" value="Zn-C2H2_CALCOCO1_TAX1BP1_like"/>
    <property type="match status" value="1"/>
</dbReference>
<keyword evidence="1" id="KW-0479">Metal-binding</keyword>
<feature type="region of interest" description="Disordered" evidence="6">
    <location>
        <begin position="165"/>
        <end position="205"/>
    </location>
</feature>
<evidence type="ECO:0000256" key="7">
    <source>
        <dbReference type="SAM" id="SignalP"/>
    </source>
</evidence>
<feature type="chain" id="PRO_5029482450" description="UBZ1-type domain-containing protein" evidence="7">
    <location>
        <begin position="29"/>
        <end position="425"/>
    </location>
</feature>
<feature type="compositionally biased region" description="Polar residues" evidence="6">
    <location>
        <begin position="243"/>
        <end position="256"/>
    </location>
</feature>
<dbReference type="AlphaFoldDB" id="A0A7J7K0J9"/>
<keyword evidence="10" id="KW-1185">Reference proteome</keyword>
<keyword evidence="4" id="KW-0175">Coiled coil</keyword>
<proteinExistence type="predicted"/>
<evidence type="ECO:0000256" key="5">
    <source>
        <dbReference type="PROSITE-ProRule" id="PRU01253"/>
    </source>
</evidence>